<evidence type="ECO:0000313" key="2">
    <source>
        <dbReference type="EMBL" id="KAA8549527.1"/>
    </source>
</evidence>
<keyword evidence="1" id="KW-0812">Transmembrane</keyword>
<evidence type="ECO:0000256" key="1">
    <source>
        <dbReference type="SAM" id="Phobius"/>
    </source>
</evidence>
<protein>
    <submittedName>
        <fullName evidence="2">Uncharacterized protein</fullName>
    </submittedName>
</protein>
<keyword evidence="1" id="KW-1133">Transmembrane helix</keyword>
<dbReference type="AlphaFoldDB" id="A0A5J5C6N0"/>
<evidence type="ECO:0000313" key="3">
    <source>
        <dbReference type="Proteomes" id="UP000325577"/>
    </source>
</evidence>
<dbReference type="OrthoDB" id="1191655at2759"/>
<keyword evidence="3" id="KW-1185">Reference proteome</keyword>
<dbReference type="PANTHER" id="PTHR34189:SF18">
    <property type="entry name" value="SERINE_THREONINE-KINASE RLCKVII PROTEIN"/>
    <property type="match status" value="1"/>
</dbReference>
<reference evidence="2 3" key="1">
    <citation type="submission" date="2019-09" db="EMBL/GenBank/DDBJ databases">
        <title>A chromosome-level genome assembly of the Chinese tupelo Nyssa sinensis.</title>
        <authorList>
            <person name="Yang X."/>
            <person name="Kang M."/>
            <person name="Yang Y."/>
            <person name="Xiong H."/>
            <person name="Wang M."/>
            <person name="Zhang Z."/>
            <person name="Wang Z."/>
            <person name="Wu H."/>
            <person name="Ma T."/>
            <person name="Liu J."/>
            <person name="Xi Z."/>
        </authorList>
    </citation>
    <scope>NUCLEOTIDE SEQUENCE [LARGE SCALE GENOMIC DNA]</scope>
    <source>
        <strain evidence="2">J267</strain>
        <tissue evidence="2">Leaf</tissue>
    </source>
</reference>
<feature type="transmembrane region" description="Helical" evidence="1">
    <location>
        <begin position="32"/>
        <end position="50"/>
    </location>
</feature>
<accession>A0A5J5C6N0</accession>
<keyword evidence="1" id="KW-0472">Membrane</keyword>
<organism evidence="2 3">
    <name type="scientific">Nyssa sinensis</name>
    <dbReference type="NCBI Taxonomy" id="561372"/>
    <lineage>
        <taxon>Eukaryota</taxon>
        <taxon>Viridiplantae</taxon>
        <taxon>Streptophyta</taxon>
        <taxon>Embryophyta</taxon>
        <taxon>Tracheophyta</taxon>
        <taxon>Spermatophyta</taxon>
        <taxon>Magnoliopsida</taxon>
        <taxon>eudicotyledons</taxon>
        <taxon>Gunneridae</taxon>
        <taxon>Pentapetalae</taxon>
        <taxon>asterids</taxon>
        <taxon>Cornales</taxon>
        <taxon>Nyssaceae</taxon>
        <taxon>Nyssa</taxon>
    </lineage>
</organism>
<dbReference type="EMBL" id="CM018031">
    <property type="protein sequence ID" value="KAA8549527.1"/>
    <property type="molecule type" value="Genomic_DNA"/>
</dbReference>
<dbReference type="Proteomes" id="UP000325577">
    <property type="component" value="Linkage Group LG0"/>
</dbReference>
<proteinExistence type="predicted"/>
<name>A0A5J5C6N0_9ASTE</name>
<gene>
    <name evidence="2" type="ORF">F0562_001455</name>
</gene>
<sequence>MDNISDLPMHGFRSDIGRRMNSRMRSRSSAKWIHAIPVIVLLCFFILWWFSYPIKLEIKDGRIIAVHRIEMPQPLKVRDTHVDLTILASATSPNGSVPRIIMVNNETEAQPVSQTV</sequence>
<dbReference type="PANTHER" id="PTHR34189">
    <property type="entry name" value="TRANSMEMBRANE PROTEIN"/>
    <property type="match status" value="1"/>
</dbReference>